<comment type="pathway">
    <text evidence="13">Lipid metabolism; malonyl-CoA biosynthesis; malonyl-CoA from acetyl-CoA: step 1/1.</text>
</comment>
<keyword evidence="2 13" id="KW-0444">Lipid biosynthesis</keyword>
<organism evidence="16 17">
    <name type="scientific">Micavibrio aeruginosavorus</name>
    <dbReference type="NCBI Taxonomy" id="349221"/>
    <lineage>
        <taxon>Bacteria</taxon>
        <taxon>Pseudomonadati</taxon>
        <taxon>Bdellovibrionota</taxon>
        <taxon>Bdellovibrionia</taxon>
        <taxon>Bdellovibrionales</taxon>
        <taxon>Pseudobdellovibrionaceae</taxon>
        <taxon>Micavibrio</taxon>
    </lineage>
</organism>
<dbReference type="SUPFAM" id="SSF52096">
    <property type="entry name" value="ClpP/crotonase"/>
    <property type="match status" value="1"/>
</dbReference>
<comment type="subcellular location">
    <subcellularLocation>
        <location evidence="1 13">Cytoplasm</location>
    </subcellularLocation>
</comment>
<evidence type="ECO:0000256" key="2">
    <source>
        <dbReference type="ARBA" id="ARBA00022516"/>
    </source>
</evidence>
<keyword evidence="10 13" id="KW-0443">Lipid metabolism</keyword>
<feature type="zinc finger region" description="C4-type" evidence="13">
    <location>
        <begin position="29"/>
        <end position="51"/>
    </location>
</feature>
<evidence type="ECO:0000256" key="14">
    <source>
        <dbReference type="SAM" id="MobiDB-lite"/>
    </source>
</evidence>
<dbReference type="GO" id="GO:0003989">
    <property type="term" value="F:acetyl-CoA carboxylase activity"/>
    <property type="evidence" value="ECO:0007669"/>
    <property type="project" value="InterPro"/>
</dbReference>
<dbReference type="UniPathway" id="UPA00655">
    <property type="reaction ID" value="UER00711"/>
</dbReference>
<evidence type="ECO:0000256" key="11">
    <source>
        <dbReference type="ARBA" id="ARBA00023160"/>
    </source>
</evidence>
<accession>A0A7T5UHR6</accession>
<dbReference type="NCBIfam" id="TIGR00515">
    <property type="entry name" value="accD"/>
    <property type="match status" value="1"/>
</dbReference>
<feature type="region of interest" description="Disordered" evidence="14">
    <location>
        <begin position="285"/>
        <end position="339"/>
    </location>
</feature>
<dbReference type="GO" id="GO:0008270">
    <property type="term" value="F:zinc ion binding"/>
    <property type="evidence" value="ECO:0007669"/>
    <property type="project" value="UniProtKB-UniRule"/>
</dbReference>
<feature type="binding site" evidence="13">
    <location>
        <position position="32"/>
    </location>
    <ligand>
        <name>Zn(2+)</name>
        <dbReference type="ChEBI" id="CHEBI:29105"/>
    </ligand>
</feature>
<keyword evidence="11 13" id="KW-0275">Fatty acid biosynthesis</keyword>
<reference evidence="16 17" key="1">
    <citation type="submission" date="2020-07" db="EMBL/GenBank/DDBJ databases">
        <title>Huge and variable diversity of episymbiotic CPR bacteria and DPANN archaea in groundwater ecosystems.</title>
        <authorList>
            <person name="He C.Y."/>
            <person name="Keren R."/>
            <person name="Whittaker M."/>
            <person name="Farag I.F."/>
            <person name="Doudna J."/>
            <person name="Cate J.H.D."/>
            <person name="Banfield J.F."/>
        </authorList>
    </citation>
    <scope>NUCLEOTIDE SEQUENCE [LARGE SCALE GENOMIC DNA]</scope>
    <source>
        <strain evidence="16">NC_groundwater_70_Ag_B-0.1um_54_66</strain>
    </source>
</reference>
<evidence type="ECO:0000256" key="1">
    <source>
        <dbReference type="ARBA" id="ARBA00004496"/>
    </source>
</evidence>
<evidence type="ECO:0000313" key="17">
    <source>
        <dbReference type="Proteomes" id="UP000595362"/>
    </source>
</evidence>
<evidence type="ECO:0000313" key="16">
    <source>
        <dbReference type="EMBL" id="QQG36261.1"/>
    </source>
</evidence>
<dbReference type="PRINTS" id="PR01070">
    <property type="entry name" value="ACCCTRFRASEB"/>
</dbReference>
<comment type="cofactor">
    <cofactor evidence="13">
        <name>Zn(2+)</name>
        <dbReference type="ChEBI" id="CHEBI:29105"/>
    </cofactor>
    <text evidence="13">Binds 1 zinc ion per subunit.</text>
</comment>
<dbReference type="EMBL" id="CP066681">
    <property type="protein sequence ID" value="QQG36261.1"/>
    <property type="molecule type" value="Genomic_DNA"/>
</dbReference>
<keyword evidence="16" id="KW-0436">Ligase</keyword>
<dbReference type="PROSITE" id="PS50980">
    <property type="entry name" value="COA_CT_NTER"/>
    <property type="match status" value="1"/>
</dbReference>
<evidence type="ECO:0000256" key="10">
    <source>
        <dbReference type="ARBA" id="ARBA00023098"/>
    </source>
</evidence>
<evidence type="ECO:0000256" key="8">
    <source>
        <dbReference type="ARBA" id="ARBA00022833"/>
    </source>
</evidence>
<dbReference type="InterPro" id="IPR034733">
    <property type="entry name" value="AcCoA_carboxyl_beta"/>
</dbReference>
<dbReference type="Proteomes" id="UP000595362">
    <property type="component" value="Chromosome"/>
</dbReference>
<evidence type="ECO:0000256" key="6">
    <source>
        <dbReference type="ARBA" id="ARBA00022771"/>
    </source>
</evidence>
<comment type="function">
    <text evidence="12 13">Component of the acetyl coenzyme A carboxylase (ACC) complex. Biotin carboxylase (BC) catalyzes the carboxylation of biotin on its carrier protein (BCCP) and then the CO(2) group is transferred by the transcarboxylase to acetyl-CoA to form malonyl-CoA.</text>
</comment>
<dbReference type="GO" id="GO:0005524">
    <property type="term" value="F:ATP binding"/>
    <property type="evidence" value="ECO:0007669"/>
    <property type="project" value="UniProtKB-KW"/>
</dbReference>
<dbReference type="InterPro" id="IPR000438">
    <property type="entry name" value="Acetyl_CoA_COase_Trfase_b_su"/>
</dbReference>
<keyword evidence="5 13" id="KW-0547">Nucleotide-binding</keyword>
<feature type="binding site" evidence="13">
    <location>
        <position position="51"/>
    </location>
    <ligand>
        <name>Zn(2+)</name>
        <dbReference type="ChEBI" id="CHEBI:29105"/>
    </ligand>
</feature>
<dbReference type="GO" id="GO:2001295">
    <property type="term" value="P:malonyl-CoA biosynthetic process"/>
    <property type="evidence" value="ECO:0007669"/>
    <property type="project" value="UniProtKB-UniRule"/>
</dbReference>
<dbReference type="PANTHER" id="PTHR42995:SF5">
    <property type="entry name" value="ACETYL-COENZYME A CARBOXYLASE CARBOXYL TRANSFERASE SUBUNIT BETA, CHLOROPLASTIC"/>
    <property type="match status" value="1"/>
</dbReference>
<keyword evidence="6 13" id="KW-0863">Zinc-finger</keyword>
<proteinExistence type="inferred from homology"/>
<evidence type="ECO:0000256" key="5">
    <source>
        <dbReference type="ARBA" id="ARBA00022741"/>
    </source>
</evidence>
<feature type="binding site" evidence="13">
    <location>
        <position position="48"/>
    </location>
    <ligand>
        <name>Zn(2+)</name>
        <dbReference type="ChEBI" id="CHEBI:29105"/>
    </ligand>
</feature>
<dbReference type="AlphaFoldDB" id="A0A7T5UHR6"/>
<evidence type="ECO:0000256" key="12">
    <source>
        <dbReference type="ARBA" id="ARBA00025280"/>
    </source>
</evidence>
<keyword evidence="3 13" id="KW-0808">Transferase</keyword>
<feature type="compositionally biased region" description="Gly residues" evidence="14">
    <location>
        <begin position="290"/>
        <end position="313"/>
    </location>
</feature>
<keyword evidence="9 13" id="KW-0067">ATP-binding</keyword>
<comment type="subunit">
    <text evidence="13">Acetyl-CoA carboxylase is a heterohexamer composed of biotin carboxyl carrier protein (AccB), biotin carboxylase (AccC) and two subunits each of ACCase subunit alpha (AccA) and ACCase subunit beta (AccD).</text>
</comment>
<comment type="similarity">
    <text evidence="13">Belongs to the AccD/PCCB family.</text>
</comment>
<keyword evidence="7 13" id="KW-0276">Fatty acid metabolism</keyword>
<evidence type="ECO:0000256" key="3">
    <source>
        <dbReference type="ARBA" id="ARBA00022679"/>
    </source>
</evidence>
<keyword evidence="4 13" id="KW-0479">Metal-binding</keyword>
<evidence type="ECO:0000259" key="15">
    <source>
        <dbReference type="PROSITE" id="PS50980"/>
    </source>
</evidence>
<dbReference type="GO" id="GO:0006633">
    <property type="term" value="P:fatty acid biosynthetic process"/>
    <property type="evidence" value="ECO:0007669"/>
    <property type="project" value="UniProtKB-KW"/>
</dbReference>
<dbReference type="HAMAP" id="MF_01395">
    <property type="entry name" value="AcetylCoA_CT_beta"/>
    <property type="match status" value="1"/>
</dbReference>
<dbReference type="GO" id="GO:0016743">
    <property type="term" value="F:carboxyl- or carbamoyltransferase activity"/>
    <property type="evidence" value="ECO:0007669"/>
    <property type="project" value="UniProtKB-UniRule"/>
</dbReference>
<evidence type="ECO:0000256" key="9">
    <source>
        <dbReference type="ARBA" id="ARBA00022840"/>
    </source>
</evidence>
<name>A0A7T5UHR6_9BACT</name>
<keyword evidence="13" id="KW-0963">Cytoplasm</keyword>
<feature type="binding site" evidence="13">
    <location>
        <position position="29"/>
    </location>
    <ligand>
        <name>Zn(2+)</name>
        <dbReference type="ChEBI" id="CHEBI:29105"/>
    </ligand>
</feature>
<dbReference type="EC" id="2.1.3.15" evidence="13"/>
<dbReference type="InterPro" id="IPR041010">
    <property type="entry name" value="Znf-ACC"/>
</dbReference>
<evidence type="ECO:0000256" key="4">
    <source>
        <dbReference type="ARBA" id="ARBA00022723"/>
    </source>
</evidence>
<gene>
    <name evidence="13" type="primary">accD</name>
    <name evidence="16" type="ORF">HYS17_00255</name>
</gene>
<dbReference type="InterPro" id="IPR029045">
    <property type="entry name" value="ClpP/crotonase-like_dom_sf"/>
</dbReference>
<dbReference type="PANTHER" id="PTHR42995">
    <property type="entry name" value="ACETYL-COENZYME A CARBOXYLASE CARBOXYL TRANSFERASE SUBUNIT BETA, CHLOROPLASTIC"/>
    <property type="match status" value="1"/>
</dbReference>
<protein>
    <recommendedName>
        <fullName evidence="13">Acetyl-coenzyme A carboxylase carboxyl transferase subunit beta</fullName>
        <shortName evidence="13">ACCase subunit beta</shortName>
        <shortName evidence="13">Acetyl-CoA carboxylase carboxyltransferase subunit beta</shortName>
        <ecNumber evidence="13">2.1.3.15</ecNumber>
    </recommendedName>
</protein>
<dbReference type="Gene3D" id="3.90.226.10">
    <property type="entry name" value="2-enoyl-CoA Hydratase, Chain A, domain 1"/>
    <property type="match status" value="1"/>
</dbReference>
<dbReference type="InterPro" id="IPR011762">
    <property type="entry name" value="COA_CT_N"/>
</dbReference>
<dbReference type="GO" id="GO:0009329">
    <property type="term" value="C:acetate CoA-transferase complex"/>
    <property type="evidence" value="ECO:0007669"/>
    <property type="project" value="TreeGrafter"/>
</dbReference>
<feature type="domain" description="CoA carboxyltransferase N-terminal" evidence="15">
    <location>
        <begin position="25"/>
        <end position="294"/>
    </location>
</feature>
<comment type="catalytic activity">
    <reaction evidence="13">
        <text>N(6)-carboxybiotinyl-L-lysyl-[protein] + acetyl-CoA = N(6)-biotinyl-L-lysyl-[protein] + malonyl-CoA</text>
        <dbReference type="Rhea" id="RHEA:54728"/>
        <dbReference type="Rhea" id="RHEA-COMP:10505"/>
        <dbReference type="Rhea" id="RHEA-COMP:10506"/>
        <dbReference type="ChEBI" id="CHEBI:57288"/>
        <dbReference type="ChEBI" id="CHEBI:57384"/>
        <dbReference type="ChEBI" id="CHEBI:83144"/>
        <dbReference type="ChEBI" id="CHEBI:83145"/>
        <dbReference type="EC" id="2.1.3.15"/>
    </reaction>
</comment>
<sequence>MNWLTNFIRPKIRSIVEAKEIPDNLWQKCPSCEGMLFHRDLAEAMNVCYHCGHHMKVPVKQRLQSLFDEGSWKEITVPRVPFDPLKFKDRKRYADRLKETRVKTGREDAILVAKGTMDGLPVVIAAFDFDFMGGSMGAAVGEGLVVAAEHAVKTGAALIAIPASGGARMQEGAISLMQMPRTIIAANMVKDAGLPYLVLLTDPTTGGVSASFAMVGDIHIAEPGCMIGFAGKRVIQETIREELPPNFQTAEYLQEHGMVDLVVPRKELRATLIRLLDLSMRKMRDPRQRLGGGDGDNAGGKGGRVAGKSGGGIKAKITRAKTGAKPANVNSASRKKKAA</sequence>
<evidence type="ECO:0000256" key="7">
    <source>
        <dbReference type="ARBA" id="ARBA00022832"/>
    </source>
</evidence>
<keyword evidence="8 13" id="KW-0862">Zinc</keyword>
<dbReference type="Pfam" id="PF17848">
    <property type="entry name" value="Zn_ribbon_ACC"/>
    <property type="match status" value="1"/>
</dbReference>
<evidence type="ECO:0000256" key="13">
    <source>
        <dbReference type="HAMAP-Rule" id="MF_01395"/>
    </source>
</evidence>
<dbReference type="Pfam" id="PF01039">
    <property type="entry name" value="Carboxyl_trans"/>
    <property type="match status" value="1"/>
</dbReference>